<dbReference type="InterPro" id="IPR007369">
    <property type="entry name" value="Peptidase_A22B_SPP"/>
</dbReference>
<dbReference type="EMBL" id="JAJJMB010006117">
    <property type="protein sequence ID" value="KAI3936090.1"/>
    <property type="molecule type" value="Genomic_DNA"/>
</dbReference>
<dbReference type="FunFam" id="3.50.30.30:FF:000007">
    <property type="entry name" value="Signal peptide peptidase-like 3"/>
    <property type="match status" value="1"/>
</dbReference>
<dbReference type="Pfam" id="PF02225">
    <property type="entry name" value="PA"/>
    <property type="match status" value="1"/>
</dbReference>
<evidence type="ECO:0000313" key="13">
    <source>
        <dbReference type="EMBL" id="KAI3936090.1"/>
    </source>
</evidence>
<feature type="domain" description="PA" evidence="12">
    <location>
        <begin position="63"/>
        <end position="144"/>
    </location>
</feature>
<dbReference type="GO" id="GO:0005765">
    <property type="term" value="C:lysosomal membrane"/>
    <property type="evidence" value="ECO:0007669"/>
    <property type="project" value="TreeGrafter"/>
</dbReference>
<comment type="caution">
    <text evidence="13">The sequence shown here is derived from an EMBL/GenBank/DDBJ whole genome shotgun (WGS) entry which is preliminary data.</text>
</comment>
<keyword evidence="6" id="KW-0967">Endosome</keyword>
<evidence type="ECO:0000256" key="7">
    <source>
        <dbReference type="ARBA" id="ARBA00022801"/>
    </source>
</evidence>
<evidence type="ECO:0000256" key="1">
    <source>
        <dbReference type="ARBA" id="ARBA00003012"/>
    </source>
</evidence>
<feature type="transmembrane region" description="Helical" evidence="11">
    <location>
        <begin position="168"/>
        <end position="187"/>
    </location>
</feature>
<dbReference type="AlphaFoldDB" id="A0AAD4XNB1"/>
<evidence type="ECO:0000256" key="9">
    <source>
        <dbReference type="ARBA" id="ARBA00023136"/>
    </source>
</evidence>
<evidence type="ECO:0000259" key="12">
    <source>
        <dbReference type="Pfam" id="PF02225"/>
    </source>
</evidence>
<dbReference type="GO" id="GO:0098553">
    <property type="term" value="C:lumenal side of endoplasmic reticulum membrane"/>
    <property type="evidence" value="ECO:0007669"/>
    <property type="project" value="TreeGrafter"/>
</dbReference>
<feature type="transmembrane region" description="Helical" evidence="11">
    <location>
        <begin position="344"/>
        <end position="362"/>
    </location>
</feature>
<comment type="function">
    <text evidence="1">Intramembrane-cleaving aspartic protease (I-CLiP) that cleaves type II membrane signal peptides in the hydrophobic plane of the membrane.</text>
</comment>
<dbReference type="GO" id="GO:0010008">
    <property type="term" value="C:endosome membrane"/>
    <property type="evidence" value="ECO:0007669"/>
    <property type="project" value="UniProtKB-SubCell"/>
</dbReference>
<evidence type="ECO:0000256" key="4">
    <source>
        <dbReference type="ARBA" id="ARBA00022692"/>
    </source>
</evidence>
<evidence type="ECO:0000256" key="3">
    <source>
        <dbReference type="ARBA" id="ARBA00006859"/>
    </source>
</evidence>
<dbReference type="InterPro" id="IPR006639">
    <property type="entry name" value="Preselin/SPP"/>
</dbReference>
<evidence type="ECO:0000256" key="11">
    <source>
        <dbReference type="SAM" id="Phobius"/>
    </source>
</evidence>
<gene>
    <name evidence="13" type="ORF">MKW98_015849</name>
</gene>
<dbReference type="GO" id="GO:0033619">
    <property type="term" value="P:membrane protein proteolysis"/>
    <property type="evidence" value="ECO:0007669"/>
    <property type="project" value="TreeGrafter"/>
</dbReference>
<feature type="transmembrane region" description="Helical" evidence="11">
    <location>
        <begin position="464"/>
        <end position="482"/>
    </location>
</feature>
<dbReference type="Gene3D" id="3.50.30.30">
    <property type="match status" value="1"/>
</dbReference>
<evidence type="ECO:0000256" key="2">
    <source>
        <dbReference type="ARBA" id="ARBA00004337"/>
    </source>
</evidence>
<dbReference type="Pfam" id="PF04258">
    <property type="entry name" value="Peptidase_A22B"/>
    <property type="match status" value="1"/>
</dbReference>
<dbReference type="SMART" id="SM00730">
    <property type="entry name" value="PSN"/>
    <property type="match status" value="1"/>
</dbReference>
<feature type="transmembrane region" description="Helical" evidence="11">
    <location>
        <begin position="317"/>
        <end position="337"/>
    </location>
</feature>
<comment type="subcellular location">
    <subcellularLocation>
        <location evidence="2">Endosome membrane</location>
        <topology evidence="2">Multi-pass membrane protein</topology>
    </subcellularLocation>
</comment>
<comment type="similarity">
    <text evidence="3">Belongs to the peptidase A22B family.</text>
</comment>
<keyword evidence="7" id="KW-0378">Hydrolase</keyword>
<evidence type="ECO:0000256" key="5">
    <source>
        <dbReference type="ARBA" id="ARBA00022729"/>
    </source>
</evidence>
<feature type="transmembrane region" description="Helical" evidence="11">
    <location>
        <begin position="435"/>
        <end position="458"/>
    </location>
</feature>
<accession>A0AAD4XNB1</accession>
<dbReference type="PANTHER" id="PTHR12174">
    <property type="entry name" value="SIGNAL PEPTIDE PEPTIDASE"/>
    <property type="match status" value="1"/>
</dbReference>
<evidence type="ECO:0000256" key="8">
    <source>
        <dbReference type="ARBA" id="ARBA00022989"/>
    </source>
</evidence>
<dbReference type="Proteomes" id="UP001202328">
    <property type="component" value="Unassembled WGS sequence"/>
</dbReference>
<keyword evidence="9 11" id="KW-0472">Membrane</keyword>
<keyword evidence="14" id="KW-1185">Reference proteome</keyword>
<organism evidence="13 14">
    <name type="scientific">Papaver atlanticum</name>
    <dbReference type="NCBI Taxonomy" id="357466"/>
    <lineage>
        <taxon>Eukaryota</taxon>
        <taxon>Viridiplantae</taxon>
        <taxon>Streptophyta</taxon>
        <taxon>Embryophyta</taxon>
        <taxon>Tracheophyta</taxon>
        <taxon>Spermatophyta</taxon>
        <taxon>Magnoliopsida</taxon>
        <taxon>Ranunculales</taxon>
        <taxon>Papaveraceae</taxon>
        <taxon>Papaveroideae</taxon>
        <taxon>Papaver</taxon>
    </lineage>
</organism>
<feature type="transmembrane region" description="Helical" evidence="11">
    <location>
        <begin position="220"/>
        <end position="242"/>
    </location>
</feature>
<dbReference type="InterPro" id="IPR003137">
    <property type="entry name" value="PA_domain"/>
</dbReference>
<dbReference type="GO" id="GO:0042500">
    <property type="term" value="F:aspartic endopeptidase activity, intramembrane cleaving"/>
    <property type="evidence" value="ECO:0007669"/>
    <property type="project" value="InterPro"/>
</dbReference>
<keyword evidence="10" id="KW-0325">Glycoprotein</keyword>
<keyword evidence="4 11" id="KW-0812">Transmembrane</keyword>
<dbReference type="GO" id="GO:0030660">
    <property type="term" value="C:Golgi-associated vesicle membrane"/>
    <property type="evidence" value="ECO:0007669"/>
    <property type="project" value="TreeGrafter"/>
</dbReference>
<reference evidence="13" key="1">
    <citation type="submission" date="2022-04" db="EMBL/GenBank/DDBJ databases">
        <title>A functionally conserved STORR gene fusion in Papaver species that diverged 16.8 million years ago.</title>
        <authorList>
            <person name="Catania T."/>
        </authorList>
    </citation>
    <scope>NUCLEOTIDE SEQUENCE</scope>
    <source>
        <strain evidence="13">S-188037</strain>
    </source>
</reference>
<evidence type="ECO:0000313" key="14">
    <source>
        <dbReference type="Proteomes" id="UP001202328"/>
    </source>
</evidence>
<feature type="transmembrane region" description="Helical" evidence="11">
    <location>
        <begin position="248"/>
        <end position="271"/>
    </location>
</feature>
<feature type="transmembrane region" description="Helical" evidence="11">
    <location>
        <begin position="291"/>
        <end position="311"/>
    </location>
</feature>
<keyword evidence="5" id="KW-0732">Signal</keyword>
<feature type="non-terminal residue" evidence="13">
    <location>
        <position position="505"/>
    </location>
</feature>
<proteinExistence type="inferred from homology"/>
<protein>
    <recommendedName>
        <fullName evidence="12">PA domain-containing protein</fullName>
    </recommendedName>
</protein>
<feature type="transmembrane region" description="Helical" evidence="11">
    <location>
        <begin position="401"/>
        <end position="423"/>
    </location>
</feature>
<keyword evidence="8 11" id="KW-1133">Transmembrane helix</keyword>
<dbReference type="GO" id="GO:0098554">
    <property type="term" value="C:cytoplasmic side of endoplasmic reticulum membrane"/>
    <property type="evidence" value="ECO:0007669"/>
    <property type="project" value="TreeGrafter"/>
</dbReference>
<name>A0AAD4XNB1_9MAGN</name>
<evidence type="ECO:0000256" key="6">
    <source>
        <dbReference type="ARBA" id="ARBA00022753"/>
    </source>
</evidence>
<dbReference type="PANTHER" id="PTHR12174:SF90">
    <property type="entry name" value="SIGNAL PEPTIDE PEPTIDASE-LIKE 3"/>
    <property type="match status" value="1"/>
</dbReference>
<evidence type="ECO:0000256" key="10">
    <source>
        <dbReference type="ARBA" id="ARBA00023180"/>
    </source>
</evidence>
<sequence length="505" mass="55748">FYFPFVVGVDENKTKPSFCRNQFQSVLVRNWVDGVEREYIEGLSGEFGSVLPIEEKKARRLPAVLSNPLNGCTLTSSKLSNSIALSARGDCEFMEKAQVSQSGDAAGLLVINDEEDIFEMMCSENAVNIMIPVVMIAASGGKQIKESIASKGKVELLLYAPISPIVDVSVVFLWMIAVGCVILASIWSEYIACERHGDPYQDSSIAGSAKDDSEKDVLDISVMGAVCFIIVASTFLVVLFFFMSSWFVWLLIIFFCIGGTQGMTACAIALISRVSRNCRNHTVKLPLFGDATVLSIVVFPLCLAFAIFWVVHRHASYSWFFQDFLGICLMINVLQLARLPNIKVAAVLLSCAFVYDIFWVFISPLLFHESVMVAVARGKNSGGESIPMVLRLPKLIDPWGGYNMVGFGDVIFPGLLISFAFRYDRANNKGFKDGYFLWLTIGYGFGLFLTYVGLYLMNGHGQPALLYLVPCTLGTFVVLGKVRGELRMLWDYEENASLSRPPGGA</sequence>